<name>B4D1D5_9BACT</name>
<keyword evidence="1" id="KW-1133">Transmembrane helix</keyword>
<dbReference type="Proteomes" id="UP000005824">
    <property type="component" value="Unassembled WGS sequence"/>
</dbReference>
<accession>B4D1D5</accession>
<reference evidence="3 4" key="1">
    <citation type="journal article" date="2011" name="J. Bacteriol.">
        <title>Genome sequence of Chthoniobacter flavus Ellin428, an aerobic heterotrophic soil bacterium.</title>
        <authorList>
            <person name="Kant R."/>
            <person name="van Passel M.W."/>
            <person name="Palva A."/>
            <person name="Lucas S."/>
            <person name="Lapidus A."/>
            <person name="Glavina Del Rio T."/>
            <person name="Dalin E."/>
            <person name="Tice H."/>
            <person name="Bruce D."/>
            <person name="Goodwin L."/>
            <person name="Pitluck S."/>
            <person name="Larimer F.W."/>
            <person name="Land M.L."/>
            <person name="Hauser L."/>
            <person name="Sangwan P."/>
            <person name="de Vos W.M."/>
            <person name="Janssen P.H."/>
            <person name="Smidt H."/>
        </authorList>
    </citation>
    <scope>NUCLEOTIDE SEQUENCE [LARGE SCALE GENOMIC DNA]</scope>
    <source>
        <strain evidence="3 4">Ellin428</strain>
    </source>
</reference>
<dbReference type="eggNOG" id="COG1266">
    <property type="taxonomic scope" value="Bacteria"/>
</dbReference>
<keyword evidence="4" id="KW-1185">Reference proteome</keyword>
<gene>
    <name evidence="3" type="ORF">CfE428DRAFT_2723</name>
</gene>
<evidence type="ECO:0000256" key="1">
    <source>
        <dbReference type="SAM" id="Phobius"/>
    </source>
</evidence>
<dbReference type="STRING" id="497964.CfE428DRAFT_2723"/>
<dbReference type="InterPro" id="IPR014346">
    <property type="entry name" value="Prenyl_protease-related"/>
</dbReference>
<sequence length="255" mass="28863" precursor="true">MFGAKSKDTAYLAPFLVFLLILGLGQAVAHFSDGRPEWFLAQPQYWTLPLQTLVCGIVLIRFWPHYEMQIPRKVLFTVAIGVLALLIWIAPQQWLLGWGDALPSSIRNFLLTIKVPKEWLGTPRTADELAFDPYFFGSTGWPYLANVGGRFLRLVVIVPLVEEIFWRGFLLRYLIDEDFTKVPFGAFSWLSFGVVTAGFCIEHSLPDYPAAVLTGVLFNLVAYRTRSLSSCVLVHAVTNLLLGVYVLRTGQWGFW</sequence>
<evidence type="ECO:0000313" key="3">
    <source>
        <dbReference type="EMBL" id="EDY19547.1"/>
    </source>
</evidence>
<feature type="transmembrane region" description="Helical" evidence="1">
    <location>
        <begin position="45"/>
        <end position="63"/>
    </location>
</feature>
<feature type="transmembrane region" description="Helical" evidence="1">
    <location>
        <begin position="75"/>
        <end position="95"/>
    </location>
</feature>
<keyword evidence="3" id="KW-0378">Hydrolase</keyword>
<dbReference type="Pfam" id="PF02517">
    <property type="entry name" value="Rce1-like"/>
    <property type="match status" value="1"/>
</dbReference>
<feature type="transmembrane region" description="Helical" evidence="1">
    <location>
        <begin position="225"/>
        <end position="247"/>
    </location>
</feature>
<keyword evidence="1" id="KW-0472">Membrane</keyword>
<keyword evidence="1" id="KW-0812">Transmembrane</keyword>
<evidence type="ECO:0000313" key="4">
    <source>
        <dbReference type="Proteomes" id="UP000005824"/>
    </source>
</evidence>
<protein>
    <submittedName>
        <fullName evidence="3">CAAX prenyl protease-related protein</fullName>
    </submittedName>
</protein>
<dbReference type="InterPro" id="IPR003675">
    <property type="entry name" value="Rce1/LyrA-like_dom"/>
</dbReference>
<dbReference type="NCBIfam" id="TIGR03008">
    <property type="entry name" value="pepcterm_CAAX"/>
    <property type="match status" value="1"/>
</dbReference>
<dbReference type="EMBL" id="ABVL01000007">
    <property type="protein sequence ID" value="EDY19547.1"/>
    <property type="molecule type" value="Genomic_DNA"/>
</dbReference>
<dbReference type="GO" id="GO:0006508">
    <property type="term" value="P:proteolysis"/>
    <property type="evidence" value="ECO:0007669"/>
    <property type="project" value="UniProtKB-KW"/>
</dbReference>
<feature type="transmembrane region" description="Helical" evidence="1">
    <location>
        <begin position="151"/>
        <end position="170"/>
    </location>
</feature>
<dbReference type="InParanoid" id="B4D1D5"/>
<evidence type="ECO:0000259" key="2">
    <source>
        <dbReference type="Pfam" id="PF02517"/>
    </source>
</evidence>
<dbReference type="GO" id="GO:0004175">
    <property type="term" value="F:endopeptidase activity"/>
    <property type="evidence" value="ECO:0007669"/>
    <property type="project" value="UniProtKB-ARBA"/>
</dbReference>
<feature type="domain" description="CAAX prenyl protease 2/Lysostaphin resistance protein A-like" evidence="2">
    <location>
        <begin position="151"/>
        <end position="241"/>
    </location>
</feature>
<feature type="transmembrane region" description="Helical" evidence="1">
    <location>
        <begin position="182"/>
        <end position="205"/>
    </location>
</feature>
<dbReference type="AlphaFoldDB" id="B4D1D5"/>
<proteinExistence type="predicted"/>
<organism evidence="3 4">
    <name type="scientific">Chthoniobacter flavus Ellin428</name>
    <dbReference type="NCBI Taxonomy" id="497964"/>
    <lineage>
        <taxon>Bacteria</taxon>
        <taxon>Pseudomonadati</taxon>
        <taxon>Verrucomicrobiota</taxon>
        <taxon>Spartobacteria</taxon>
        <taxon>Chthoniobacterales</taxon>
        <taxon>Chthoniobacteraceae</taxon>
        <taxon>Chthoniobacter</taxon>
    </lineage>
</organism>
<keyword evidence="3" id="KW-0645">Protease</keyword>
<comment type="caution">
    <text evidence="3">The sequence shown here is derived from an EMBL/GenBank/DDBJ whole genome shotgun (WGS) entry which is preliminary data.</text>
</comment>
<dbReference type="GO" id="GO:0080120">
    <property type="term" value="P:CAAX-box protein maturation"/>
    <property type="evidence" value="ECO:0007669"/>
    <property type="project" value="UniProtKB-ARBA"/>
</dbReference>